<accession>A0ABX7TJT6</accession>
<dbReference type="Proteomes" id="UP000663908">
    <property type="component" value="Chromosome"/>
</dbReference>
<sequence>MPVAATRTTGVRPRRPQVRPWAASGPGQPRPRSRPRCPSPPPSFHDGPLLVLPGGDLRLVPLGGLTGWDLHTPADAVQQQVQPGQGVLHAEPAAHDLGDPRQRPALITPAARGRASIQHRLQKAELFRGELAAGATGTLGSQGLPIARSQRPPPAIRRHPGHPEPPGHLPVTGPGFDQVSGSEPDLLTPSPFLGRQSTAIRIPHPPGIARPTPAVTLPRNPHRQRSLAAAHQAPCPSPPAQAHHRAP</sequence>
<evidence type="ECO:0000256" key="1">
    <source>
        <dbReference type="SAM" id="MobiDB-lite"/>
    </source>
</evidence>
<evidence type="ECO:0000313" key="3">
    <source>
        <dbReference type="Proteomes" id="UP000663908"/>
    </source>
</evidence>
<gene>
    <name evidence="2" type="ORF">S1361_00600</name>
</gene>
<reference evidence="2 3" key="1">
    <citation type="submission" date="2021-03" db="EMBL/GenBank/DDBJ databases">
        <title>Complete genome sequence of Streptomyces cyanogenus S136, producer of anticancer angucycline landomycin A.</title>
        <authorList>
            <person name="Hrab P."/>
            <person name="Ruckert C."/>
            <person name="Busche T."/>
            <person name="Ostash I."/>
            <person name="Kalinowski J."/>
            <person name="Fedorenko V."/>
            <person name="Yushchuk O."/>
            <person name="Ostash B."/>
        </authorList>
    </citation>
    <scope>NUCLEOTIDE SEQUENCE [LARGE SCALE GENOMIC DNA]</scope>
    <source>
        <strain evidence="2 3">S136</strain>
    </source>
</reference>
<organism evidence="2 3">
    <name type="scientific">Streptomyces cyanogenus</name>
    <dbReference type="NCBI Taxonomy" id="80860"/>
    <lineage>
        <taxon>Bacteria</taxon>
        <taxon>Bacillati</taxon>
        <taxon>Actinomycetota</taxon>
        <taxon>Actinomycetes</taxon>
        <taxon>Kitasatosporales</taxon>
        <taxon>Streptomycetaceae</taxon>
        <taxon>Streptomyces</taxon>
    </lineage>
</organism>
<evidence type="ECO:0000313" key="2">
    <source>
        <dbReference type="EMBL" id="QTD95818.1"/>
    </source>
</evidence>
<proteinExistence type="predicted"/>
<name>A0ABX7TJT6_STRCY</name>
<feature type="region of interest" description="Disordered" evidence="1">
    <location>
        <begin position="138"/>
        <end position="247"/>
    </location>
</feature>
<feature type="region of interest" description="Disordered" evidence="1">
    <location>
        <begin position="1"/>
        <end position="49"/>
    </location>
</feature>
<dbReference type="EMBL" id="CP071839">
    <property type="protein sequence ID" value="QTD95818.1"/>
    <property type="molecule type" value="Genomic_DNA"/>
</dbReference>
<keyword evidence="3" id="KW-1185">Reference proteome</keyword>
<protein>
    <submittedName>
        <fullName evidence="2">Uncharacterized protein</fullName>
    </submittedName>
</protein>